<feature type="domain" description="STAS" evidence="3">
    <location>
        <begin position="16"/>
        <end position="116"/>
    </location>
</feature>
<dbReference type="Proteomes" id="UP000603904">
    <property type="component" value="Unassembled WGS sequence"/>
</dbReference>
<dbReference type="SUPFAM" id="SSF52091">
    <property type="entry name" value="SpoIIaa-like"/>
    <property type="match status" value="1"/>
</dbReference>
<dbReference type="Pfam" id="PF01740">
    <property type="entry name" value="STAS"/>
    <property type="match status" value="1"/>
</dbReference>
<comment type="similarity">
    <text evidence="1 2">Belongs to the anti-sigma-factor antagonist family.</text>
</comment>
<keyword evidence="5" id="KW-1185">Reference proteome</keyword>
<evidence type="ECO:0000256" key="1">
    <source>
        <dbReference type="ARBA" id="ARBA00009013"/>
    </source>
</evidence>
<dbReference type="PANTHER" id="PTHR33495:SF2">
    <property type="entry name" value="ANTI-SIGMA FACTOR ANTAGONIST TM_1081-RELATED"/>
    <property type="match status" value="1"/>
</dbReference>
<proteinExistence type="inferred from homology"/>
<dbReference type="Gene3D" id="3.30.750.24">
    <property type="entry name" value="STAS domain"/>
    <property type="match status" value="1"/>
</dbReference>
<dbReference type="InterPro" id="IPR003658">
    <property type="entry name" value="Anti-sigma_ant"/>
</dbReference>
<dbReference type="PANTHER" id="PTHR33495">
    <property type="entry name" value="ANTI-SIGMA FACTOR ANTAGONIST TM_1081-RELATED-RELATED"/>
    <property type="match status" value="1"/>
</dbReference>
<dbReference type="NCBIfam" id="TIGR00377">
    <property type="entry name" value="ant_ant_sig"/>
    <property type="match status" value="1"/>
</dbReference>
<evidence type="ECO:0000313" key="5">
    <source>
        <dbReference type="Proteomes" id="UP000603904"/>
    </source>
</evidence>
<organism evidence="4 5">
    <name type="scientific">Microbispora corallina</name>
    <dbReference type="NCBI Taxonomy" id="83302"/>
    <lineage>
        <taxon>Bacteria</taxon>
        <taxon>Bacillati</taxon>
        <taxon>Actinomycetota</taxon>
        <taxon>Actinomycetes</taxon>
        <taxon>Streptosporangiales</taxon>
        <taxon>Streptosporangiaceae</taxon>
        <taxon>Microbispora</taxon>
    </lineage>
</organism>
<dbReference type="InterPro" id="IPR002645">
    <property type="entry name" value="STAS_dom"/>
</dbReference>
<dbReference type="EMBL" id="BOOC01000034">
    <property type="protein sequence ID" value="GIH43015.1"/>
    <property type="molecule type" value="Genomic_DNA"/>
</dbReference>
<comment type="caution">
    <text evidence="4">The sequence shown here is derived from an EMBL/GenBank/DDBJ whole genome shotgun (WGS) entry which is preliminary data.</text>
</comment>
<evidence type="ECO:0000313" key="4">
    <source>
        <dbReference type="EMBL" id="GIH43015.1"/>
    </source>
</evidence>
<evidence type="ECO:0000259" key="3">
    <source>
        <dbReference type="PROSITE" id="PS50801"/>
    </source>
</evidence>
<dbReference type="CDD" id="cd07043">
    <property type="entry name" value="STAS_anti-anti-sigma_factors"/>
    <property type="match status" value="1"/>
</dbReference>
<accession>A0ABQ4G7J0</accession>
<sequence>MPDTPLTVTTHPHEAGLVLLHVAGDLDFHTAGSFRRAIEDLPESRGPGVVIDLSGVTYCDSTGLTMLVRAYHHTRSSGTPLVLTGPDDKLTRMLSIVGLDRLFTVFDTPEAAVAALTA</sequence>
<dbReference type="InterPro" id="IPR036513">
    <property type="entry name" value="STAS_dom_sf"/>
</dbReference>
<evidence type="ECO:0000256" key="2">
    <source>
        <dbReference type="RuleBase" id="RU003749"/>
    </source>
</evidence>
<gene>
    <name evidence="4" type="ORF">Mco01_60150</name>
</gene>
<name>A0ABQ4G7J0_9ACTN</name>
<dbReference type="RefSeq" id="WP_204060175.1">
    <property type="nucleotide sequence ID" value="NZ_BAAAGP010000006.1"/>
</dbReference>
<reference evidence="4 5" key="1">
    <citation type="submission" date="2021-01" db="EMBL/GenBank/DDBJ databases">
        <title>Whole genome shotgun sequence of Microbispora corallina NBRC 16416.</title>
        <authorList>
            <person name="Komaki H."/>
            <person name="Tamura T."/>
        </authorList>
    </citation>
    <scope>NUCLEOTIDE SEQUENCE [LARGE SCALE GENOMIC DNA]</scope>
    <source>
        <strain evidence="4 5">NBRC 16416</strain>
    </source>
</reference>
<dbReference type="PROSITE" id="PS50801">
    <property type="entry name" value="STAS"/>
    <property type="match status" value="1"/>
</dbReference>
<protein>
    <recommendedName>
        <fullName evidence="2">Anti-sigma factor antagonist</fullName>
    </recommendedName>
</protein>